<dbReference type="InterPro" id="IPR012338">
    <property type="entry name" value="Beta-lactam/transpept-like"/>
</dbReference>
<dbReference type="PANTHER" id="PTHR46825:SF9">
    <property type="entry name" value="BETA-LACTAMASE-RELATED DOMAIN-CONTAINING PROTEIN"/>
    <property type="match status" value="1"/>
</dbReference>
<dbReference type="SUPFAM" id="SSF56601">
    <property type="entry name" value="beta-lactamase/transpeptidase-like"/>
    <property type="match status" value="1"/>
</dbReference>
<evidence type="ECO:0000313" key="3">
    <source>
        <dbReference type="Proteomes" id="UP000199060"/>
    </source>
</evidence>
<organism evidence="2 3">
    <name type="scientific">Algoriphagus faecimaris</name>
    <dbReference type="NCBI Taxonomy" id="686796"/>
    <lineage>
        <taxon>Bacteria</taxon>
        <taxon>Pseudomonadati</taxon>
        <taxon>Bacteroidota</taxon>
        <taxon>Cytophagia</taxon>
        <taxon>Cytophagales</taxon>
        <taxon>Cyclobacteriaceae</taxon>
        <taxon>Algoriphagus</taxon>
    </lineage>
</organism>
<dbReference type="RefSeq" id="WP_169712720.1">
    <property type="nucleotide sequence ID" value="NZ_FNAC01000008.1"/>
</dbReference>
<dbReference type="Gene3D" id="3.40.710.10">
    <property type="entry name" value="DD-peptidase/beta-lactamase superfamily"/>
    <property type="match status" value="1"/>
</dbReference>
<feature type="domain" description="Beta-lactamase-related" evidence="1">
    <location>
        <begin position="43"/>
        <end position="345"/>
    </location>
</feature>
<protein>
    <submittedName>
        <fullName evidence="2">CubicO group peptidase, beta-lactamase class C family</fullName>
    </submittedName>
</protein>
<dbReference type="Proteomes" id="UP000199060">
    <property type="component" value="Unassembled WGS sequence"/>
</dbReference>
<sequence length="546" mass="62511">MLKIYIVTLLLILAITNNGNAQLSTEKKQKIDSLFSDWSVLNHPGGAVAIMIEDSLVFSKAYGLASLEYLVPNSTETIFNLASVSKQFTAMGIVKLEEQGKLSIDDDIRLYIPEFPDFGKTITIRHLLHHTSGLRSFHYLLVLAGWRINDERTNEDLYRFMLKQKELNFNPGDEYMYSNTGYILMVNIIEEVTGEPFVSWMKSNVFDALGMYNTYIETTSNAVHLNTATSYSGDESFQRNIEYWSYYGSANINSTTSDLLVWLRNFYTPTQGWESEFELMQTLDRLNDGGYNNYAFGVEIDTYKGIKRIQHGGSTGGFRTFIGTLPSEKTSIVVLSNFSTSNPPDKWKKVADIIFSEKNEPTKEINFKPINLSANKLNQYVGYYWEDKQKLNRKITLKNDTLWYGTRPMAPISEDTFLIDQQTGLKVNFNLQEGSVQMIVSGEGSSPYQFDKYEYTTVTNEELKEYVGTYYSSEIETSYTIYLKNGSLICYHPRHGEIKMERIAQDKITAELPIVFAQIIRSSDGEVNGLRVSNGRVRNMWFEKQE</sequence>
<proteinExistence type="predicted"/>
<dbReference type="InterPro" id="IPR001466">
    <property type="entry name" value="Beta-lactam-related"/>
</dbReference>
<keyword evidence="3" id="KW-1185">Reference proteome</keyword>
<dbReference type="STRING" id="686796.SAMN04488104_100884"/>
<name>A0A1G6Q8P9_9BACT</name>
<evidence type="ECO:0000259" key="1">
    <source>
        <dbReference type="Pfam" id="PF00144"/>
    </source>
</evidence>
<dbReference type="AlphaFoldDB" id="A0A1G6Q8P9"/>
<evidence type="ECO:0000313" key="2">
    <source>
        <dbReference type="EMBL" id="SDC88274.1"/>
    </source>
</evidence>
<dbReference type="Pfam" id="PF00144">
    <property type="entry name" value="Beta-lactamase"/>
    <property type="match status" value="1"/>
</dbReference>
<gene>
    <name evidence="2" type="ORF">SAMN04488104_100884</name>
</gene>
<accession>A0A1G6Q8P9</accession>
<dbReference type="InterPro" id="IPR050491">
    <property type="entry name" value="AmpC-like"/>
</dbReference>
<dbReference type="EMBL" id="FNAC01000008">
    <property type="protein sequence ID" value="SDC88274.1"/>
    <property type="molecule type" value="Genomic_DNA"/>
</dbReference>
<dbReference type="PANTHER" id="PTHR46825">
    <property type="entry name" value="D-ALANYL-D-ALANINE-CARBOXYPEPTIDASE/ENDOPEPTIDASE AMPH"/>
    <property type="match status" value="1"/>
</dbReference>
<reference evidence="3" key="1">
    <citation type="submission" date="2016-10" db="EMBL/GenBank/DDBJ databases">
        <authorList>
            <person name="Varghese N."/>
            <person name="Submissions S."/>
        </authorList>
    </citation>
    <scope>NUCLEOTIDE SEQUENCE [LARGE SCALE GENOMIC DNA]</scope>
    <source>
        <strain evidence="3">DSM 23095</strain>
    </source>
</reference>